<sequence>MIPDFTHGSGLIWPVLPPGIWDASILDIERRFAINERRIYLFDGLKAALQNLFEAGSPQVFLDGSYVTEKPLPNDYELCWDTDNVDPNILDPVFLTFEHGRKEQKEKYFGEFFPTLMIEGNSGKPFLDFFQIDKISGMRKGIVRLQNYLK</sequence>
<evidence type="ECO:0000313" key="1">
    <source>
        <dbReference type="EMBL" id="GGC42378.1"/>
    </source>
</evidence>
<proteinExistence type="predicted"/>
<dbReference type="InterPro" id="IPR053860">
    <property type="entry name" value="DUF6932"/>
</dbReference>
<organism evidence="1 2">
    <name type="scientific">Parapedobacter defluvii</name>
    <dbReference type="NCBI Taxonomy" id="2045106"/>
    <lineage>
        <taxon>Bacteria</taxon>
        <taxon>Pseudomonadati</taxon>
        <taxon>Bacteroidota</taxon>
        <taxon>Sphingobacteriia</taxon>
        <taxon>Sphingobacteriales</taxon>
        <taxon>Sphingobacteriaceae</taxon>
        <taxon>Parapedobacter</taxon>
    </lineage>
</organism>
<dbReference type="Proteomes" id="UP000597338">
    <property type="component" value="Unassembled WGS sequence"/>
</dbReference>
<dbReference type="RefSeq" id="WP_188753071.1">
    <property type="nucleotide sequence ID" value="NZ_BMIK01000018.1"/>
</dbReference>
<evidence type="ECO:0000313" key="2">
    <source>
        <dbReference type="Proteomes" id="UP000597338"/>
    </source>
</evidence>
<protein>
    <submittedName>
        <fullName evidence="1">Uncharacterized protein</fullName>
    </submittedName>
</protein>
<gene>
    <name evidence="1" type="ORF">GCM10011386_38220</name>
</gene>
<comment type="caution">
    <text evidence="1">The sequence shown here is derived from an EMBL/GenBank/DDBJ whole genome shotgun (WGS) entry which is preliminary data.</text>
</comment>
<name>A0ABQ1MKQ8_9SPHI</name>
<dbReference type="Pfam" id="PF22014">
    <property type="entry name" value="DUF6932"/>
    <property type="match status" value="1"/>
</dbReference>
<keyword evidence="2" id="KW-1185">Reference proteome</keyword>
<reference evidence="2" key="1">
    <citation type="journal article" date="2019" name="Int. J. Syst. Evol. Microbiol.">
        <title>The Global Catalogue of Microorganisms (GCM) 10K type strain sequencing project: providing services to taxonomists for standard genome sequencing and annotation.</title>
        <authorList>
            <consortium name="The Broad Institute Genomics Platform"/>
            <consortium name="The Broad Institute Genome Sequencing Center for Infectious Disease"/>
            <person name="Wu L."/>
            <person name="Ma J."/>
        </authorList>
    </citation>
    <scope>NUCLEOTIDE SEQUENCE [LARGE SCALE GENOMIC DNA]</scope>
    <source>
        <strain evidence="2">CGMCC 1.15342</strain>
    </source>
</reference>
<accession>A0ABQ1MKQ8</accession>
<dbReference type="EMBL" id="BMIK01000018">
    <property type="protein sequence ID" value="GGC42378.1"/>
    <property type="molecule type" value="Genomic_DNA"/>
</dbReference>